<sequence length="342" mass="36361">MSHLHHHIPQDENLAPYQPLKPQHHPHTVSHSPSRQPLTSLQPNISSPRKSQPLQGQKRASSTPHARSPLKRTSISVLDSDKGLTYLKRRKLSLGSSSSSASAQAPALYAEVPAPGLVPAPNSRVHAAAAAATAAATGHGHAGPTPTRNKSKERRLITPAARELLEEQSSDEEDGNSEEGSTRSFTSLINYDPSSQTSGATPRIGMSGGWGRTPGKVLKTPVSNGMSARGYGGQGFAQGGSQGQGYGGQSQGARRRGYSEVRTDRREPGRGAETRAETLRLRLRVAVYKVMTGQTYVPFQRLRLFRAPEGMGRTRGIEAGGGGRRESSGSSGEETVVVGGEE</sequence>
<evidence type="ECO:0000256" key="4">
    <source>
        <dbReference type="ARBA" id="ARBA00022490"/>
    </source>
</evidence>
<feature type="region of interest" description="Disordered" evidence="9">
    <location>
        <begin position="229"/>
        <end position="273"/>
    </location>
</feature>
<evidence type="ECO:0000313" key="11">
    <source>
        <dbReference type="Proteomes" id="UP000243723"/>
    </source>
</evidence>
<feature type="region of interest" description="Disordered" evidence="9">
    <location>
        <begin position="1"/>
        <end position="82"/>
    </location>
</feature>
<evidence type="ECO:0000256" key="2">
    <source>
        <dbReference type="ARBA" id="ARBA00004496"/>
    </source>
</evidence>
<reference evidence="10 11" key="1">
    <citation type="submission" date="2017-05" db="EMBL/GenBank/DDBJ databases">
        <title>Draft genome sequence of Elsinoe australis.</title>
        <authorList>
            <person name="Cheng Q."/>
        </authorList>
    </citation>
    <scope>NUCLEOTIDE SEQUENCE [LARGE SCALE GENOMIC DNA]</scope>
    <source>
        <strain evidence="10 11">NL1</strain>
    </source>
</reference>
<dbReference type="GO" id="GO:0005634">
    <property type="term" value="C:nucleus"/>
    <property type="evidence" value="ECO:0007669"/>
    <property type="project" value="UniProtKB-SubCell"/>
</dbReference>
<dbReference type="EMBL" id="NHZQ01000447">
    <property type="protein sequence ID" value="PSK34023.1"/>
    <property type="molecule type" value="Genomic_DNA"/>
</dbReference>
<evidence type="ECO:0000256" key="6">
    <source>
        <dbReference type="ARBA" id="ARBA00023015"/>
    </source>
</evidence>
<feature type="compositionally biased region" description="Polar residues" evidence="9">
    <location>
        <begin position="29"/>
        <end position="77"/>
    </location>
</feature>
<evidence type="ECO:0000313" key="10">
    <source>
        <dbReference type="EMBL" id="PSK34023.1"/>
    </source>
</evidence>
<keyword evidence="8" id="KW-0539">Nucleus</keyword>
<keyword evidence="7" id="KW-0804">Transcription</keyword>
<feature type="region of interest" description="Disordered" evidence="9">
    <location>
        <begin position="129"/>
        <end position="215"/>
    </location>
</feature>
<dbReference type="OrthoDB" id="3921021at2759"/>
<feature type="compositionally biased region" description="Polar residues" evidence="9">
    <location>
        <begin position="182"/>
        <end position="200"/>
    </location>
</feature>
<name>A0A2P7YDI0_9PEZI</name>
<comment type="similarity">
    <text evidence="3">Belongs to the WHI5/NRM1 family.</text>
</comment>
<organism evidence="10 11">
    <name type="scientific">Elsinoe australis</name>
    <dbReference type="NCBI Taxonomy" id="40998"/>
    <lineage>
        <taxon>Eukaryota</taxon>
        <taxon>Fungi</taxon>
        <taxon>Dikarya</taxon>
        <taxon>Ascomycota</taxon>
        <taxon>Pezizomycotina</taxon>
        <taxon>Dothideomycetes</taxon>
        <taxon>Dothideomycetidae</taxon>
        <taxon>Myriangiales</taxon>
        <taxon>Elsinoaceae</taxon>
        <taxon>Elsinoe</taxon>
    </lineage>
</organism>
<accession>A0A2P7YDI0</accession>
<evidence type="ECO:0000256" key="1">
    <source>
        <dbReference type="ARBA" id="ARBA00004123"/>
    </source>
</evidence>
<feature type="compositionally biased region" description="Basic and acidic residues" evidence="9">
    <location>
        <begin position="257"/>
        <end position="273"/>
    </location>
</feature>
<dbReference type="AlphaFoldDB" id="A0A2P7YDI0"/>
<dbReference type="STRING" id="40998.A0A2P7YDI0"/>
<proteinExistence type="inferred from homology"/>
<protein>
    <submittedName>
        <fullName evidence="10">Uncharacterized protein</fullName>
    </submittedName>
</protein>
<keyword evidence="4" id="KW-0963">Cytoplasm</keyword>
<feature type="compositionally biased region" description="Acidic residues" evidence="9">
    <location>
        <begin position="166"/>
        <end position="177"/>
    </location>
</feature>
<dbReference type="GO" id="GO:0005737">
    <property type="term" value="C:cytoplasm"/>
    <property type="evidence" value="ECO:0007669"/>
    <property type="project" value="UniProtKB-SubCell"/>
</dbReference>
<keyword evidence="6" id="KW-0805">Transcription regulation</keyword>
<evidence type="ECO:0000256" key="8">
    <source>
        <dbReference type="ARBA" id="ARBA00023242"/>
    </source>
</evidence>
<evidence type="ECO:0000256" key="7">
    <source>
        <dbReference type="ARBA" id="ARBA00023163"/>
    </source>
</evidence>
<gene>
    <name evidence="10" type="ORF">B9Z65_8349</name>
</gene>
<comment type="caution">
    <text evidence="10">The sequence shown here is derived from an EMBL/GenBank/DDBJ whole genome shotgun (WGS) entry which is preliminary data.</text>
</comment>
<feature type="compositionally biased region" description="Low complexity" evidence="9">
    <location>
        <begin position="328"/>
        <end position="342"/>
    </location>
</feature>
<feature type="region of interest" description="Disordered" evidence="9">
    <location>
        <begin position="312"/>
        <end position="342"/>
    </location>
</feature>
<evidence type="ECO:0000256" key="3">
    <source>
        <dbReference type="ARBA" id="ARBA00006922"/>
    </source>
</evidence>
<dbReference type="Proteomes" id="UP000243723">
    <property type="component" value="Unassembled WGS sequence"/>
</dbReference>
<dbReference type="InterPro" id="IPR013734">
    <property type="entry name" value="TF_Nrm1/Whi5"/>
</dbReference>
<feature type="compositionally biased region" description="Low complexity" evidence="9">
    <location>
        <begin position="129"/>
        <end position="147"/>
    </location>
</feature>
<keyword evidence="5" id="KW-0678">Repressor</keyword>
<comment type="subcellular location">
    <subcellularLocation>
        <location evidence="2">Cytoplasm</location>
    </subcellularLocation>
    <subcellularLocation>
        <location evidence="1">Nucleus</location>
    </subcellularLocation>
</comment>
<evidence type="ECO:0000256" key="9">
    <source>
        <dbReference type="SAM" id="MobiDB-lite"/>
    </source>
</evidence>
<evidence type="ECO:0000256" key="5">
    <source>
        <dbReference type="ARBA" id="ARBA00022491"/>
    </source>
</evidence>
<feature type="compositionally biased region" description="Gly residues" evidence="9">
    <location>
        <begin position="230"/>
        <end position="250"/>
    </location>
</feature>
<keyword evidence="11" id="KW-1185">Reference proteome</keyword>
<dbReference type="Pfam" id="PF08528">
    <property type="entry name" value="Whi5"/>
    <property type="match status" value="1"/>
</dbReference>